<proteinExistence type="predicted"/>
<dbReference type="eggNOG" id="COG1120">
    <property type="taxonomic scope" value="Bacteria"/>
</dbReference>
<feature type="compositionally biased region" description="Basic and acidic residues" evidence="1">
    <location>
        <begin position="78"/>
        <end position="95"/>
    </location>
</feature>
<protein>
    <recommendedName>
        <fullName evidence="2">AAA+ ATPase domain-containing protein</fullName>
    </recommendedName>
</protein>
<dbReference type="GO" id="GO:0006302">
    <property type="term" value="P:double-strand break repair"/>
    <property type="evidence" value="ECO:0007669"/>
    <property type="project" value="InterPro"/>
</dbReference>
<feature type="region of interest" description="Disordered" evidence="1">
    <location>
        <begin position="76"/>
        <end position="95"/>
    </location>
</feature>
<dbReference type="EMBL" id="AE016827">
    <property type="protein sequence ID" value="AAU37997.1"/>
    <property type="molecule type" value="Genomic_DNA"/>
</dbReference>
<evidence type="ECO:0000256" key="1">
    <source>
        <dbReference type="SAM" id="MobiDB-lite"/>
    </source>
</evidence>
<feature type="domain" description="AAA+ ATPase" evidence="2">
    <location>
        <begin position="25"/>
        <end position="254"/>
    </location>
</feature>
<dbReference type="InterPro" id="IPR003959">
    <property type="entry name" value="ATPase_AAA_core"/>
</dbReference>
<dbReference type="SUPFAM" id="SSF52540">
    <property type="entry name" value="P-loop containing nucleoside triphosphate hydrolases"/>
    <property type="match status" value="1"/>
</dbReference>
<dbReference type="InterPro" id="IPR051396">
    <property type="entry name" value="Bact_Antivir_Def_Nuclease"/>
</dbReference>
<accession>Q65SR3</accession>
<dbReference type="GO" id="GO:0005524">
    <property type="term" value="F:ATP binding"/>
    <property type="evidence" value="ECO:0007669"/>
    <property type="project" value="InterPro"/>
</dbReference>
<dbReference type="InterPro" id="IPR003593">
    <property type="entry name" value="AAA+_ATPase"/>
</dbReference>
<reference evidence="3 4" key="1">
    <citation type="journal article" date="2004" name="Nat. Biotechnol.">
        <title>The genome sequence of the capnophilic rumen bacterium Mannheimia succiniciproducens.</title>
        <authorList>
            <person name="Hong S.H."/>
            <person name="Kim J.S."/>
            <person name="Lee S.Y."/>
            <person name="In Y.H."/>
            <person name="Choi S.S."/>
            <person name="Rih J.-K."/>
            <person name="Kim C.H."/>
            <person name="Jeong H."/>
            <person name="Hur C.G."/>
            <person name="Kim J.J."/>
        </authorList>
    </citation>
    <scope>NUCLEOTIDE SEQUENCE [LARGE SCALE GENOMIC DNA]</scope>
    <source>
        <strain evidence="4">KCTC 0769BP / MBEL55E</strain>
    </source>
</reference>
<dbReference type="RefSeq" id="WP_011200564.1">
    <property type="nucleotide sequence ID" value="NC_006300.1"/>
</dbReference>
<dbReference type="PANTHER" id="PTHR43581">
    <property type="entry name" value="ATP/GTP PHOSPHATASE"/>
    <property type="match status" value="1"/>
</dbReference>
<dbReference type="InterPro" id="IPR038729">
    <property type="entry name" value="Rad50/SbcC_AAA"/>
</dbReference>
<dbReference type="InterPro" id="IPR027417">
    <property type="entry name" value="P-loop_NTPase"/>
</dbReference>
<evidence type="ECO:0000313" key="4">
    <source>
        <dbReference type="Proteomes" id="UP000000607"/>
    </source>
</evidence>
<dbReference type="OrthoDB" id="3322489at2"/>
<dbReference type="Gene3D" id="3.40.50.300">
    <property type="entry name" value="P-loop containing nucleotide triphosphate hydrolases"/>
    <property type="match status" value="1"/>
</dbReference>
<sequence>MEFPLSITANINSHEGNFSRELELRSALTFIVGPNGSGKTHLLKGLKESFSGFTEKKVRFLSAGRLGPLEQYRSNYDQFDRSNESDNARHGNKNEREYRHKIENINGDLHTLSARPDILIKVRERLQKLFKRNIDVDWDAGSLKISFSRLGATNTYYSSGREASGLLHLVGILSALYDDEVGVLLIDEPEVSLHPQLQAFLLKEIQRAAGIPNDDDYKKLIIMATHSTEMLKISNSNSLLNFIFCNDLKENPIQIAQNAGELNNKKVKGLIARLGQEHKLALFSKTPLLVEGPSDVIICNALSDKLYLNLEAAGSQILPINGKEAMPETVKLLRLMGKNPTVLVDADAFADGLNLVNAYFNNTEIKEKANELASKQGNADILSWAKQVYDDFCNAVTNNWNEISEQAQSHPYFSLSDDVDKKDDIDKKNKRSALCTLFVSENLAKEWTNIKNRLDVLFSIFQECGLFILKKGAIESYYSTAQFESDDKVDKSVAESENIDSLPSDKIDSLREEYKDVIDCLMYASNSEKIDESRAIRDELLSFITPIHARYSEGETSFNKPSTIFSYGINNRDELEISMSSKVLDVKGFPIILRKNDNVTTVVNSALGLK</sequence>
<dbReference type="KEGG" id="msu:MS1390"/>
<dbReference type="STRING" id="221988.MS1390"/>
<name>Q65SR3_MANSM</name>
<dbReference type="Pfam" id="PF13476">
    <property type="entry name" value="AAA_23"/>
    <property type="match status" value="1"/>
</dbReference>
<gene>
    <name evidence="3" type="ordered locus">MS1390</name>
</gene>
<dbReference type="Pfam" id="PF20469">
    <property type="entry name" value="OLD-like_TOPRIM"/>
    <property type="match status" value="1"/>
</dbReference>
<dbReference type="eggNOG" id="COG3593">
    <property type="taxonomic scope" value="Bacteria"/>
</dbReference>
<dbReference type="Proteomes" id="UP000000607">
    <property type="component" value="Chromosome"/>
</dbReference>
<dbReference type="PANTHER" id="PTHR43581:SF2">
    <property type="entry name" value="EXCINUCLEASE ATPASE SUBUNIT"/>
    <property type="match status" value="1"/>
</dbReference>
<dbReference type="GO" id="GO:0016887">
    <property type="term" value="F:ATP hydrolysis activity"/>
    <property type="evidence" value="ECO:0007669"/>
    <property type="project" value="InterPro"/>
</dbReference>
<dbReference type="InterPro" id="IPR034139">
    <property type="entry name" value="TOPRIM_OLD"/>
</dbReference>
<evidence type="ECO:0000313" key="3">
    <source>
        <dbReference type="EMBL" id="AAU37997.1"/>
    </source>
</evidence>
<keyword evidence="4" id="KW-1185">Reference proteome</keyword>
<dbReference type="HOGENOM" id="CLU_447460_0_0_6"/>
<dbReference type="Pfam" id="PF13304">
    <property type="entry name" value="AAA_21"/>
    <property type="match status" value="1"/>
</dbReference>
<dbReference type="AlphaFoldDB" id="Q65SR3"/>
<evidence type="ECO:0000259" key="2">
    <source>
        <dbReference type="SMART" id="SM00382"/>
    </source>
</evidence>
<dbReference type="SMART" id="SM00382">
    <property type="entry name" value="AAA"/>
    <property type="match status" value="1"/>
</dbReference>
<organism evidence="3 4">
    <name type="scientific">Mannheimia succiniciproducens (strain KCTC 0769BP / MBEL55E)</name>
    <dbReference type="NCBI Taxonomy" id="221988"/>
    <lineage>
        <taxon>Bacteria</taxon>
        <taxon>Pseudomonadati</taxon>
        <taxon>Pseudomonadota</taxon>
        <taxon>Gammaproteobacteria</taxon>
        <taxon>Pasteurellales</taxon>
        <taxon>Pasteurellaceae</taxon>
        <taxon>Basfia</taxon>
    </lineage>
</organism>
<dbReference type="CDD" id="cd01026">
    <property type="entry name" value="TOPRIM_OLD"/>
    <property type="match status" value="1"/>
</dbReference>